<evidence type="ECO:0000313" key="4">
    <source>
        <dbReference type="Proteomes" id="UP001501153"/>
    </source>
</evidence>
<evidence type="ECO:0000256" key="1">
    <source>
        <dbReference type="SAM" id="MobiDB-lite"/>
    </source>
</evidence>
<dbReference type="RefSeq" id="WP_345237798.1">
    <property type="nucleotide sequence ID" value="NZ_BAABGZ010000077.1"/>
</dbReference>
<feature type="signal peptide" evidence="2">
    <location>
        <begin position="1"/>
        <end position="27"/>
    </location>
</feature>
<feature type="region of interest" description="Disordered" evidence="1">
    <location>
        <begin position="30"/>
        <end position="81"/>
    </location>
</feature>
<comment type="caution">
    <text evidence="3">The sequence shown here is derived from an EMBL/GenBank/DDBJ whole genome shotgun (WGS) entry which is preliminary data.</text>
</comment>
<proteinExistence type="predicted"/>
<name>A0ABP8IQL9_9BACT</name>
<feature type="compositionally biased region" description="Gly residues" evidence="1">
    <location>
        <begin position="70"/>
        <end position="81"/>
    </location>
</feature>
<dbReference type="EMBL" id="BAABGZ010000077">
    <property type="protein sequence ID" value="GAA4367199.1"/>
    <property type="molecule type" value="Genomic_DNA"/>
</dbReference>
<feature type="compositionally biased region" description="Polar residues" evidence="1">
    <location>
        <begin position="31"/>
        <end position="44"/>
    </location>
</feature>
<keyword evidence="2" id="KW-0732">Signal</keyword>
<accession>A0ABP8IQL9</accession>
<keyword evidence="4" id="KW-1185">Reference proteome</keyword>
<feature type="compositionally biased region" description="Gly residues" evidence="1">
    <location>
        <begin position="51"/>
        <end position="60"/>
    </location>
</feature>
<feature type="chain" id="PRO_5047362772" evidence="2">
    <location>
        <begin position="28"/>
        <end position="81"/>
    </location>
</feature>
<sequence length="81" mass="7945">MNHFRQLLCLGALAWLTAAFAASPATAATCCPNSTDPPATSQDPSRPMFGGSVGTSGGGFTDPARPQFGGSIGSSSGGATP</sequence>
<dbReference type="Proteomes" id="UP001501153">
    <property type="component" value="Unassembled WGS sequence"/>
</dbReference>
<evidence type="ECO:0000313" key="3">
    <source>
        <dbReference type="EMBL" id="GAA4367199.1"/>
    </source>
</evidence>
<protein>
    <submittedName>
        <fullName evidence="3">Uncharacterized protein</fullName>
    </submittedName>
</protein>
<organism evidence="3 4">
    <name type="scientific">Hymenobacter saemangeumensis</name>
    <dbReference type="NCBI Taxonomy" id="1084522"/>
    <lineage>
        <taxon>Bacteria</taxon>
        <taxon>Pseudomonadati</taxon>
        <taxon>Bacteroidota</taxon>
        <taxon>Cytophagia</taxon>
        <taxon>Cytophagales</taxon>
        <taxon>Hymenobacteraceae</taxon>
        <taxon>Hymenobacter</taxon>
    </lineage>
</organism>
<evidence type="ECO:0000256" key="2">
    <source>
        <dbReference type="SAM" id="SignalP"/>
    </source>
</evidence>
<gene>
    <name evidence="3" type="ORF">GCM10023185_38870</name>
</gene>
<reference evidence="4" key="1">
    <citation type="journal article" date="2019" name="Int. J. Syst. Evol. Microbiol.">
        <title>The Global Catalogue of Microorganisms (GCM) 10K type strain sequencing project: providing services to taxonomists for standard genome sequencing and annotation.</title>
        <authorList>
            <consortium name="The Broad Institute Genomics Platform"/>
            <consortium name="The Broad Institute Genome Sequencing Center for Infectious Disease"/>
            <person name="Wu L."/>
            <person name="Ma J."/>
        </authorList>
    </citation>
    <scope>NUCLEOTIDE SEQUENCE [LARGE SCALE GENOMIC DNA]</scope>
    <source>
        <strain evidence="4">JCM 17923</strain>
    </source>
</reference>